<feature type="region of interest" description="Disordered" evidence="1">
    <location>
        <begin position="128"/>
        <end position="152"/>
    </location>
</feature>
<protein>
    <submittedName>
        <fullName evidence="2">Uncharacterized protein</fullName>
    </submittedName>
</protein>
<accession>A0ABQ9GYC9</accession>
<comment type="caution">
    <text evidence="2">The sequence shown here is derived from an EMBL/GenBank/DDBJ whole genome shotgun (WGS) entry which is preliminary data.</text>
</comment>
<dbReference type="EMBL" id="JARBHB010000008">
    <property type="protein sequence ID" value="KAJ8877044.1"/>
    <property type="molecule type" value="Genomic_DNA"/>
</dbReference>
<evidence type="ECO:0000313" key="3">
    <source>
        <dbReference type="Proteomes" id="UP001159363"/>
    </source>
</evidence>
<proteinExistence type="predicted"/>
<organism evidence="2 3">
    <name type="scientific">Dryococelus australis</name>
    <dbReference type="NCBI Taxonomy" id="614101"/>
    <lineage>
        <taxon>Eukaryota</taxon>
        <taxon>Metazoa</taxon>
        <taxon>Ecdysozoa</taxon>
        <taxon>Arthropoda</taxon>
        <taxon>Hexapoda</taxon>
        <taxon>Insecta</taxon>
        <taxon>Pterygota</taxon>
        <taxon>Neoptera</taxon>
        <taxon>Polyneoptera</taxon>
        <taxon>Phasmatodea</taxon>
        <taxon>Verophasmatodea</taxon>
        <taxon>Anareolatae</taxon>
        <taxon>Phasmatidae</taxon>
        <taxon>Eurycanthinae</taxon>
        <taxon>Dryococelus</taxon>
    </lineage>
</organism>
<sequence length="1023" mass="113517">MQLLSRPRLRSVRVRRATLLRASSAQSPLRAKLSNSRVASCRRASTPGSRDVLYCKLPGNVCPRPESPLFGSYATLAQGHARIVVVHPIERDHVCFYRVVSHEVTALDWFTLQTLHRRFRQSYTTFAGVPGSSSHEPSSPSRHRRCSPTKRVPGQLEHVASERPLELHAPNCTVVPGPESPEMWWFRQSGPYFINPYNNLHESCTIIKGQEQEHRWFVRFHLHSDNASCERFPSGPAVSWQTSWHTLIGDSERRSDMLLIDDAILLSRVAGLEIASQNKSSVTHKTPYDRVKRCRERKINIKAPERVNVARAAYTVSTKSQLTPEPKMVNQGPGRTLSLTGYTKLWERALCLIGYGVPRLCMPIGWAAIWRVGYQSLIGGRLSNTSPASDAILLAWWAGSPQGARGRLFVKSNAQCWQRALRAVQSSGRVVGSRLAVDSSPLPGCEDILSLLSAALSLSSRWAWASTARTSRCLLTHASSPQSRKSVSLLTAHKLADALSQIAAVVPRRSGIAQLPLKVARDAKLSALNHSPLGGPHVVFILQSRTFSAIQVVLGKVMVMETTFLRGKNTGEEDSKSFKATDAFRCSAAKKIVMVFGSCELDEFYILNEPGGNEVHLLAELFTGNPSCDEMANRPNDNTTHAGVTVAQRLACSPLTKANRAESPAGSLRIFACRNCGGRYRWSAGFLGDLPFPPLILALLHTRLNHPHRLSKPRRYVNHDCVCNIASFARQRAKSAFHLEVREARHLHLGVFPCDPDSTNVRRDVTVNIEARLALTLLYVDCLTIFQIEHRVRWRSGNLLDSHSRGPGFDSRSGNPVPETTPRGRRMLTWSISSQSFSPAQLAPSLMTSLLTRHMRFSGVVVPVGCTRLLVGCIFVYVPTERSCSGHWTEDVSTESSPFQGGLTDPTGEPTYGLLVIMEGYWCFEVCVGRLFQICENLARSLPPLSSAVIPPEGGRHERMKLQYTTIYPSFVEVGWLNTDVEDGKRREELLHGELTKVDGREQEALTRPPGEKRAAVDGIKGF</sequence>
<gene>
    <name evidence="2" type="ORF">PR048_021496</name>
</gene>
<reference evidence="2 3" key="1">
    <citation type="submission" date="2023-02" db="EMBL/GenBank/DDBJ databases">
        <title>LHISI_Scaffold_Assembly.</title>
        <authorList>
            <person name="Stuart O.P."/>
            <person name="Cleave R."/>
            <person name="Magrath M.J.L."/>
            <person name="Mikheyev A.S."/>
        </authorList>
    </citation>
    <scope>NUCLEOTIDE SEQUENCE [LARGE SCALE GENOMIC DNA]</scope>
    <source>
        <strain evidence="2">Daus_M_001</strain>
        <tissue evidence="2">Leg muscle</tissue>
    </source>
</reference>
<feature type="compositionally biased region" description="Basic and acidic residues" evidence="1">
    <location>
        <begin position="1004"/>
        <end position="1016"/>
    </location>
</feature>
<keyword evidence="3" id="KW-1185">Reference proteome</keyword>
<evidence type="ECO:0000313" key="2">
    <source>
        <dbReference type="EMBL" id="KAJ8877044.1"/>
    </source>
</evidence>
<dbReference type="Proteomes" id="UP001159363">
    <property type="component" value="Chromosome 7"/>
</dbReference>
<feature type="region of interest" description="Disordered" evidence="1">
    <location>
        <begin position="1004"/>
        <end position="1023"/>
    </location>
</feature>
<name>A0ABQ9GYC9_9NEOP</name>
<evidence type="ECO:0000256" key="1">
    <source>
        <dbReference type="SAM" id="MobiDB-lite"/>
    </source>
</evidence>